<dbReference type="EMBL" id="KK198754">
    <property type="protein sequence ID" value="KCW85248.1"/>
    <property type="molecule type" value="Genomic_DNA"/>
</dbReference>
<accession>A0A059D3C2</accession>
<evidence type="ECO:0000313" key="1">
    <source>
        <dbReference type="EMBL" id="KCW85248.1"/>
    </source>
</evidence>
<reference evidence="1" key="1">
    <citation type="submission" date="2013-07" db="EMBL/GenBank/DDBJ databases">
        <title>The genome of Eucalyptus grandis.</title>
        <authorList>
            <person name="Schmutz J."/>
            <person name="Hayes R."/>
            <person name="Myburg A."/>
            <person name="Tuskan G."/>
            <person name="Grattapaglia D."/>
            <person name="Rokhsar D.S."/>
        </authorList>
    </citation>
    <scope>NUCLEOTIDE SEQUENCE</scope>
    <source>
        <tissue evidence="1">Leaf extractions</tissue>
    </source>
</reference>
<dbReference type="Gramene" id="KCW85248">
    <property type="protein sequence ID" value="KCW85248"/>
    <property type="gene ID" value="EUGRSUZ_B02098"/>
</dbReference>
<dbReference type="AlphaFoldDB" id="A0A059D3C2"/>
<name>A0A059D3C2_EUCGR</name>
<gene>
    <name evidence="1" type="ORF">EUGRSUZ_B02098</name>
</gene>
<sequence length="81" mass="9697">MKAEALGSMCWSSKSRGVLLPRKKMLTFDGGYFLRVRSMWWFRVRKNGDSTSKRVYLSVLRWMVSKSLHLDLRWMRRYACS</sequence>
<dbReference type="InParanoid" id="A0A059D3C2"/>
<protein>
    <submittedName>
        <fullName evidence="1">Uncharacterized protein</fullName>
    </submittedName>
</protein>
<proteinExistence type="predicted"/>
<organism evidence="1">
    <name type="scientific">Eucalyptus grandis</name>
    <name type="common">Flooded gum</name>
    <dbReference type="NCBI Taxonomy" id="71139"/>
    <lineage>
        <taxon>Eukaryota</taxon>
        <taxon>Viridiplantae</taxon>
        <taxon>Streptophyta</taxon>
        <taxon>Embryophyta</taxon>
        <taxon>Tracheophyta</taxon>
        <taxon>Spermatophyta</taxon>
        <taxon>Magnoliopsida</taxon>
        <taxon>eudicotyledons</taxon>
        <taxon>Gunneridae</taxon>
        <taxon>Pentapetalae</taxon>
        <taxon>rosids</taxon>
        <taxon>malvids</taxon>
        <taxon>Myrtales</taxon>
        <taxon>Myrtaceae</taxon>
        <taxon>Myrtoideae</taxon>
        <taxon>Eucalypteae</taxon>
        <taxon>Eucalyptus</taxon>
    </lineage>
</organism>